<evidence type="ECO:0000313" key="1">
    <source>
        <dbReference type="EMBL" id="RNA12269.1"/>
    </source>
</evidence>
<dbReference type="AlphaFoldDB" id="A0A3M7QLW6"/>
<name>A0A3M7QLW6_BRAPC</name>
<keyword evidence="2" id="KW-1185">Reference proteome</keyword>
<comment type="caution">
    <text evidence="1">The sequence shown here is derived from an EMBL/GenBank/DDBJ whole genome shotgun (WGS) entry which is preliminary data.</text>
</comment>
<evidence type="ECO:0000313" key="2">
    <source>
        <dbReference type="Proteomes" id="UP000276133"/>
    </source>
</evidence>
<organism evidence="1 2">
    <name type="scientific">Brachionus plicatilis</name>
    <name type="common">Marine rotifer</name>
    <name type="synonym">Brachionus muelleri</name>
    <dbReference type="NCBI Taxonomy" id="10195"/>
    <lineage>
        <taxon>Eukaryota</taxon>
        <taxon>Metazoa</taxon>
        <taxon>Spiralia</taxon>
        <taxon>Gnathifera</taxon>
        <taxon>Rotifera</taxon>
        <taxon>Eurotatoria</taxon>
        <taxon>Monogononta</taxon>
        <taxon>Pseudotrocha</taxon>
        <taxon>Ploima</taxon>
        <taxon>Brachionidae</taxon>
        <taxon>Brachionus</taxon>
    </lineage>
</organism>
<proteinExistence type="predicted"/>
<accession>A0A3M7QLW6</accession>
<sequence>MNMITLTKFHQSAATKHSSEEKLPNALDDNFKSSKSSQVTDSKITFITDFCASLFKIYSGDFITIYIHLFFPIYHHHRQSAFDNLDLQTCSI</sequence>
<protein>
    <submittedName>
        <fullName evidence="1">Uncharacterized protein</fullName>
    </submittedName>
</protein>
<reference evidence="1 2" key="1">
    <citation type="journal article" date="2018" name="Sci. Rep.">
        <title>Genomic signatures of local adaptation to the degree of environmental predictability in rotifers.</title>
        <authorList>
            <person name="Franch-Gras L."/>
            <person name="Hahn C."/>
            <person name="Garcia-Roger E.M."/>
            <person name="Carmona M.J."/>
            <person name="Serra M."/>
            <person name="Gomez A."/>
        </authorList>
    </citation>
    <scope>NUCLEOTIDE SEQUENCE [LARGE SCALE GENOMIC DNA]</scope>
    <source>
        <strain evidence="1">HYR1</strain>
    </source>
</reference>
<gene>
    <name evidence="1" type="ORF">BpHYR1_004835</name>
</gene>
<dbReference type="EMBL" id="REGN01005730">
    <property type="protein sequence ID" value="RNA12269.1"/>
    <property type="molecule type" value="Genomic_DNA"/>
</dbReference>
<dbReference type="Proteomes" id="UP000276133">
    <property type="component" value="Unassembled WGS sequence"/>
</dbReference>